<feature type="non-terminal residue" evidence="4">
    <location>
        <position position="1"/>
    </location>
</feature>
<feature type="domain" description="TPPC8 third Ig-like" evidence="3">
    <location>
        <begin position="131"/>
        <end position="288"/>
    </location>
</feature>
<dbReference type="InterPro" id="IPR057651">
    <property type="entry name" value="Ig_TPPC8_C"/>
</dbReference>
<evidence type="ECO:0000313" key="4">
    <source>
        <dbReference type="EMBL" id="CAF1547592.1"/>
    </source>
</evidence>
<dbReference type="GO" id="GO:1990072">
    <property type="term" value="C:TRAPPIII protein complex"/>
    <property type="evidence" value="ECO:0007669"/>
    <property type="project" value="TreeGrafter"/>
</dbReference>
<keyword evidence="6" id="KW-1185">Reference proteome</keyword>
<evidence type="ECO:0000259" key="2">
    <source>
        <dbReference type="Pfam" id="PF24544"/>
    </source>
</evidence>
<name>A0A815WLR9_9BILA</name>
<dbReference type="Pfam" id="PF24544">
    <property type="entry name" value="Ig_TPPC8_2nd"/>
    <property type="match status" value="1"/>
</dbReference>
<dbReference type="Proteomes" id="UP000663832">
    <property type="component" value="Unassembled WGS sequence"/>
</dbReference>
<dbReference type="Pfam" id="PF24546">
    <property type="entry name" value="Ig_TPPC8_3rd"/>
    <property type="match status" value="1"/>
</dbReference>
<gene>
    <name evidence="4" type="ORF">BJG266_LOCUS45998</name>
    <name evidence="5" type="ORF">QVE165_LOCUS63026</name>
</gene>
<dbReference type="PANTHER" id="PTHR12975:SF6">
    <property type="entry name" value="TRAFFICKING PROTEIN PARTICLE COMPLEX SUBUNIT 8"/>
    <property type="match status" value="1"/>
</dbReference>
<evidence type="ECO:0000313" key="6">
    <source>
        <dbReference type="Proteomes" id="UP000663832"/>
    </source>
</evidence>
<feature type="domain" description="TPPC8 C-terminal Ig-like" evidence="1">
    <location>
        <begin position="305"/>
        <end position="398"/>
    </location>
</feature>
<dbReference type="InterPro" id="IPR058540">
    <property type="entry name" value="Ig_TPPC8_3rd"/>
</dbReference>
<comment type="caution">
    <text evidence="4">The sequence shown here is derived from an EMBL/GenBank/DDBJ whole genome shotgun (WGS) entry which is preliminary data.</text>
</comment>
<evidence type="ECO:0000313" key="5">
    <source>
        <dbReference type="EMBL" id="CAF1659881.1"/>
    </source>
</evidence>
<dbReference type="AlphaFoldDB" id="A0A815WLR9"/>
<evidence type="ECO:0000313" key="7">
    <source>
        <dbReference type="Proteomes" id="UP000663877"/>
    </source>
</evidence>
<dbReference type="EMBL" id="CAJNOI010004527">
    <property type="protein sequence ID" value="CAF1547592.1"/>
    <property type="molecule type" value="Genomic_DNA"/>
</dbReference>
<dbReference type="InterPro" id="IPR024420">
    <property type="entry name" value="TRAPP_III_complex_Trs85"/>
</dbReference>
<evidence type="ECO:0000259" key="1">
    <source>
        <dbReference type="Pfam" id="PF24542"/>
    </source>
</evidence>
<dbReference type="Pfam" id="PF24542">
    <property type="entry name" value="Ig_TPPC8_C"/>
    <property type="match status" value="1"/>
</dbReference>
<reference evidence="4" key="1">
    <citation type="submission" date="2021-02" db="EMBL/GenBank/DDBJ databases">
        <authorList>
            <person name="Nowell W R."/>
        </authorList>
    </citation>
    <scope>NUCLEOTIDE SEQUENCE</scope>
</reference>
<dbReference type="InterPro" id="IPR058538">
    <property type="entry name" value="Ig_TPPC8_2nd"/>
</dbReference>
<feature type="domain" description="TPPC8 second Ig-like" evidence="2">
    <location>
        <begin position="1"/>
        <end position="113"/>
    </location>
</feature>
<dbReference type="Proteomes" id="UP000663877">
    <property type="component" value="Unassembled WGS sequence"/>
</dbReference>
<dbReference type="EMBL" id="CAJNOM010004919">
    <property type="protein sequence ID" value="CAF1659881.1"/>
    <property type="molecule type" value="Genomic_DNA"/>
</dbReference>
<dbReference type="PANTHER" id="PTHR12975">
    <property type="entry name" value="TRANSPORT PROTEIN TRAPP"/>
    <property type="match status" value="1"/>
</dbReference>
<evidence type="ECO:0000259" key="3">
    <source>
        <dbReference type="Pfam" id="PF24546"/>
    </source>
</evidence>
<sequence length="431" mass="49109">QSCLIHLINKSSTHSINRIRLATSQPNLITISPSDNDSLLAYTNQSQSIWNHSLQQQSSILTLVNPQQPLLANSTRTIRLWLHASHLAGEMNVDFLFLYESDVFQQPLRHRTIKHSSLFIITHSIGFNTQSQSSGLGELVVPVQIDNLMATPNNLNIDVQQLSCISKQWNIQNLSPVSKNSIRYGESLSLLFKCTHKQNDNDSLQMKHIYLSNDETMKDKYIDISQNPINDFFCHFISNIDPIQSTHRQKSINSPTTTIPPVSLVLLWQIATANQLGQIEIRHGLHMLSPSIDIPNQEQEVNDTIQYELIYPPIIEHKFTKTLFLPVQLKLFNRTNEQIQLQLQLTRSTYDNDPYFTSCCLWSGMTEQFMNLSANEQLSLNLRACFFKPGFYSLGNITLAIIDKINSTTIPIKSNTHHYFVDIRTSPSSSS</sequence>
<organism evidence="4 7">
    <name type="scientific">Adineta steineri</name>
    <dbReference type="NCBI Taxonomy" id="433720"/>
    <lineage>
        <taxon>Eukaryota</taxon>
        <taxon>Metazoa</taxon>
        <taxon>Spiralia</taxon>
        <taxon>Gnathifera</taxon>
        <taxon>Rotifera</taxon>
        <taxon>Eurotatoria</taxon>
        <taxon>Bdelloidea</taxon>
        <taxon>Adinetida</taxon>
        <taxon>Adinetidae</taxon>
        <taxon>Adineta</taxon>
    </lineage>
</organism>
<accession>A0A815WLR9</accession>
<protein>
    <submittedName>
        <fullName evidence="4">Uncharacterized protein</fullName>
    </submittedName>
</protein>
<proteinExistence type="predicted"/>